<evidence type="ECO:0000259" key="2">
    <source>
        <dbReference type="PROSITE" id="PS50112"/>
    </source>
</evidence>
<dbReference type="PROSITE" id="PS50112">
    <property type="entry name" value="PAS"/>
    <property type="match status" value="1"/>
</dbReference>
<dbReference type="InterPro" id="IPR000014">
    <property type="entry name" value="PAS"/>
</dbReference>
<keyword evidence="1" id="KW-0812">Transmembrane</keyword>
<organism evidence="3 4">
    <name type="scientific">Paracidovorax wautersii</name>
    <dbReference type="NCBI Taxonomy" id="1177982"/>
    <lineage>
        <taxon>Bacteria</taxon>
        <taxon>Pseudomonadati</taxon>
        <taxon>Pseudomonadota</taxon>
        <taxon>Betaproteobacteria</taxon>
        <taxon>Burkholderiales</taxon>
        <taxon>Comamonadaceae</taxon>
        <taxon>Paracidovorax</taxon>
    </lineage>
</organism>
<dbReference type="RefSeq" id="WP_175518538.1">
    <property type="nucleotide sequence ID" value="NZ_FONX01000014.1"/>
</dbReference>
<keyword evidence="1" id="KW-1133">Transmembrane helix</keyword>
<reference evidence="4" key="1">
    <citation type="submission" date="2016-10" db="EMBL/GenBank/DDBJ databases">
        <authorList>
            <person name="Varghese N."/>
            <person name="Submissions S."/>
        </authorList>
    </citation>
    <scope>NUCLEOTIDE SEQUENCE [LARGE SCALE GENOMIC DNA]</scope>
    <source>
        <strain evidence="4">DSM 27981</strain>
    </source>
</reference>
<dbReference type="EMBL" id="FONX01000014">
    <property type="protein sequence ID" value="SFF14251.1"/>
    <property type="molecule type" value="Genomic_DNA"/>
</dbReference>
<dbReference type="AlphaFoldDB" id="A0A1I2GC48"/>
<keyword evidence="1" id="KW-0472">Membrane</keyword>
<dbReference type="PANTHER" id="PTHR44757:SF10">
    <property type="entry name" value="MEMBRANE PROTEIN"/>
    <property type="match status" value="1"/>
</dbReference>
<dbReference type="Pfam" id="PF08448">
    <property type="entry name" value="PAS_4"/>
    <property type="match status" value="2"/>
</dbReference>
<dbReference type="CDD" id="cd00130">
    <property type="entry name" value="PAS"/>
    <property type="match status" value="2"/>
</dbReference>
<dbReference type="SMART" id="SM00091">
    <property type="entry name" value="PAS"/>
    <property type="match status" value="2"/>
</dbReference>
<keyword evidence="4" id="KW-1185">Reference proteome</keyword>
<feature type="transmembrane region" description="Helical" evidence="1">
    <location>
        <begin position="12"/>
        <end position="36"/>
    </location>
</feature>
<dbReference type="InterPro" id="IPR052155">
    <property type="entry name" value="Biofilm_reg_signaling"/>
</dbReference>
<dbReference type="NCBIfam" id="TIGR00229">
    <property type="entry name" value="sensory_box"/>
    <property type="match status" value="2"/>
</dbReference>
<name>A0A1I2GC48_9BURK</name>
<dbReference type="SUPFAM" id="SSF55785">
    <property type="entry name" value="PYP-like sensor domain (PAS domain)"/>
    <property type="match status" value="2"/>
</dbReference>
<dbReference type="Gene3D" id="3.30.450.20">
    <property type="entry name" value="PAS domain"/>
    <property type="match status" value="3"/>
</dbReference>
<feature type="transmembrane region" description="Helical" evidence="1">
    <location>
        <begin position="297"/>
        <end position="317"/>
    </location>
</feature>
<dbReference type="Proteomes" id="UP000199119">
    <property type="component" value="Unassembled WGS sequence"/>
</dbReference>
<proteinExistence type="predicted"/>
<dbReference type="InterPro" id="IPR035965">
    <property type="entry name" value="PAS-like_dom_sf"/>
</dbReference>
<accession>A0A1I2GC48</accession>
<dbReference type="PROSITE" id="PS51257">
    <property type="entry name" value="PROKAR_LIPOPROTEIN"/>
    <property type="match status" value="1"/>
</dbReference>
<dbReference type="STRING" id="1177982.SAMN04489711_11418"/>
<protein>
    <submittedName>
        <fullName evidence="3">PAS domain S-box-containing protein</fullName>
    </submittedName>
</protein>
<dbReference type="InterPro" id="IPR013656">
    <property type="entry name" value="PAS_4"/>
</dbReference>
<evidence type="ECO:0000256" key="1">
    <source>
        <dbReference type="SAM" id="Phobius"/>
    </source>
</evidence>
<evidence type="ECO:0000313" key="4">
    <source>
        <dbReference type="Proteomes" id="UP000199119"/>
    </source>
</evidence>
<dbReference type="CDD" id="cd18774">
    <property type="entry name" value="PDC2_HK_sensor"/>
    <property type="match status" value="1"/>
</dbReference>
<gene>
    <name evidence="3" type="ORF">SAMN04489711_11418</name>
</gene>
<sequence>MPHRTRTPFRTATTALVSFSVGACVIACIAAAVLLVSAMRSAVESDLNAVGMMARMLEERASRTFDTTGALLGTVADTAGRQIEQDQPLYFGEHFADAMRVLPDLRSVAVLDMSGRILATTAERGTGSTVAVDRLGEIPPPNRIGIGRRQQGRYLVDMMQPGSAPAGVDFIPVIFHAARGGGQSEFLVVGVINPASFVAYQQSVLESMAPGAQALLADRAGRVLAGSGRADLVALLESGGPLGTQLGPRNRGMLEMVDGTGEDLLIGYRTSPRLPLVALVELPRANAVSQALGTLRWLVPALVCVLCAILGLTALTLRHMRARERQHEQLQQANARVAAGERRLQILVESVQELLFSTDAGGKVLFANPRWAQWGLHDDPVGRHLSQLVDPGDHGKLQHLLAPRAAGEPRTGTILMRSGSGRRLFVEMALNPLEKDGVFSGFAGSAVDVTERIAAERSAESRLQFLDLLQEIVPLPLCMTDRQARFMSVNRAWEEFMGHSRADVIGRRNTEFLPPEEA</sequence>
<feature type="domain" description="PAS" evidence="2">
    <location>
        <begin position="462"/>
        <end position="518"/>
    </location>
</feature>
<dbReference type="PANTHER" id="PTHR44757">
    <property type="entry name" value="DIGUANYLATE CYCLASE DGCP"/>
    <property type="match status" value="1"/>
</dbReference>
<evidence type="ECO:0000313" key="3">
    <source>
        <dbReference type="EMBL" id="SFF14251.1"/>
    </source>
</evidence>